<reference evidence="1 2" key="1">
    <citation type="submission" date="2019-12" db="EMBL/GenBank/DDBJ databases">
        <title>Genomic-based taxomic classification of the family Erythrobacteraceae.</title>
        <authorList>
            <person name="Xu L."/>
        </authorList>
    </citation>
    <scope>NUCLEOTIDE SEQUENCE [LARGE SCALE GENOMIC DNA]</scope>
    <source>
        <strain evidence="1 2">MCCC 1A09962</strain>
    </source>
</reference>
<dbReference type="AlphaFoldDB" id="A0A844ZIV3"/>
<sequence>MDTLRGQFDNDDLLGNLPEGLATELEEEGFGVDGEIAEAPPSPVGQDERRMQVRAYNHWAELLGDQNFPAIEDLDPASLEDFGPYSVLLDFTSGIESPGIQFLGARLAEECGADTAIKNLDDVPSLSLLSRITDHYMQILANQAPIGFEAEFVNQRNVTVMYRGILLPYSSDDETIDFIYGVINWKEVADDRTADELLLEIDQALAVDDANEDDADDGILDLALVGVMTGDDTPAEEALAQDETALPEPAFGVVEEQDETEDAVEFDEDDLGYEDDEEEDNDDAIFLQPDFGDDDVDEEGEEIIVDDSALPSLMGISIGKTETKVAIDLSDYSPGKQDSFPFRDEDDLFAQDEPVEAAIDSDTAYTSETSDHDGGFAPFVEFGEDEDEAPLAFDDEQPADQAVDETEPATPRELSIPAIADKFEDTAPEGLHECLAVAREFAYTARNSEDRSRAALYEAVGRAYDVSIEAANAPEDFAELLEDNGMSAQDRAPMTPVVKLVFGADYDKTRLTEYATVLAHAHRVGVERGKLGGFLSETRGGLKEVVRTERKLRREEKGETVAERIEPRPAIANKLRALPETSLEDLPIDGAEFALVMVRRTEEGELVVLGEVPQDIPMIEKAAKKLIG</sequence>
<protein>
    <submittedName>
        <fullName evidence="1">Uncharacterized protein</fullName>
    </submittedName>
</protein>
<keyword evidence="2" id="KW-1185">Reference proteome</keyword>
<accession>A0A844ZIV3</accession>
<organism evidence="1 2">
    <name type="scientific">Parapontixanthobacter aurantiacus</name>
    <dbReference type="NCBI Taxonomy" id="1463599"/>
    <lineage>
        <taxon>Bacteria</taxon>
        <taxon>Pseudomonadati</taxon>
        <taxon>Pseudomonadota</taxon>
        <taxon>Alphaproteobacteria</taxon>
        <taxon>Sphingomonadales</taxon>
        <taxon>Erythrobacteraceae</taxon>
        <taxon>Parapontixanthobacter</taxon>
    </lineage>
</organism>
<evidence type="ECO:0000313" key="1">
    <source>
        <dbReference type="EMBL" id="MXO86920.1"/>
    </source>
</evidence>
<gene>
    <name evidence="1" type="ORF">GRI38_12865</name>
</gene>
<name>A0A844ZIV3_9SPHN</name>
<dbReference type="EMBL" id="WTYW01000004">
    <property type="protein sequence ID" value="MXO86920.1"/>
    <property type="molecule type" value="Genomic_DNA"/>
</dbReference>
<dbReference type="RefSeq" id="WP_160684851.1">
    <property type="nucleotide sequence ID" value="NZ_WTYW01000004.1"/>
</dbReference>
<proteinExistence type="predicted"/>
<comment type="caution">
    <text evidence="1">The sequence shown here is derived from an EMBL/GenBank/DDBJ whole genome shotgun (WGS) entry which is preliminary data.</text>
</comment>
<dbReference type="OrthoDB" id="7441080at2"/>
<dbReference type="Proteomes" id="UP000433104">
    <property type="component" value="Unassembled WGS sequence"/>
</dbReference>
<evidence type="ECO:0000313" key="2">
    <source>
        <dbReference type="Proteomes" id="UP000433104"/>
    </source>
</evidence>